<evidence type="ECO:0000256" key="15">
    <source>
        <dbReference type="SAM" id="MobiDB-lite"/>
    </source>
</evidence>
<evidence type="ECO:0000256" key="3">
    <source>
        <dbReference type="ARBA" id="ARBA00016066"/>
    </source>
</evidence>
<dbReference type="CDD" id="cd16270">
    <property type="entry name" value="Apc5_N"/>
    <property type="match status" value="1"/>
</dbReference>
<feature type="repeat" description="WD" evidence="14">
    <location>
        <begin position="500"/>
        <end position="523"/>
    </location>
</feature>
<evidence type="ECO:0000313" key="17">
    <source>
        <dbReference type="EMBL" id="KZV31368.1"/>
    </source>
</evidence>
<evidence type="ECO:0000256" key="13">
    <source>
        <dbReference type="ARBA" id="ARBA00065067"/>
    </source>
</evidence>
<dbReference type="PROSITE" id="PS50294">
    <property type="entry name" value="WD_REPEATS_REGION"/>
    <property type="match status" value="3"/>
</dbReference>
<dbReference type="SUPFAM" id="SSF48452">
    <property type="entry name" value="TPR-like"/>
    <property type="match status" value="1"/>
</dbReference>
<dbReference type="Pfam" id="PF23627">
    <property type="entry name" value="LisH_WDR26"/>
    <property type="match status" value="1"/>
</dbReference>
<dbReference type="GO" id="GO:0070979">
    <property type="term" value="P:protein K11-linked ubiquitination"/>
    <property type="evidence" value="ECO:0007669"/>
    <property type="project" value="TreeGrafter"/>
</dbReference>
<proteinExistence type="inferred from homology"/>
<dbReference type="InterPro" id="IPR001680">
    <property type="entry name" value="WD40_rpt"/>
</dbReference>
<dbReference type="CDD" id="cd00200">
    <property type="entry name" value="WD40"/>
    <property type="match status" value="1"/>
</dbReference>
<dbReference type="PANTHER" id="PTHR12830">
    <property type="entry name" value="ANAPHASE-PROMOTING COMPLEX SUBUNIT 5"/>
    <property type="match status" value="1"/>
</dbReference>
<dbReference type="GO" id="GO:0031145">
    <property type="term" value="P:anaphase-promoting complex-dependent catabolic process"/>
    <property type="evidence" value="ECO:0007669"/>
    <property type="project" value="TreeGrafter"/>
</dbReference>
<keyword evidence="8" id="KW-0498">Mitosis</keyword>
<feature type="repeat" description="WD" evidence="14">
    <location>
        <begin position="524"/>
        <end position="558"/>
    </location>
</feature>
<evidence type="ECO:0000256" key="7">
    <source>
        <dbReference type="ARBA" id="ARBA00022737"/>
    </source>
</evidence>
<evidence type="ECO:0000256" key="12">
    <source>
        <dbReference type="ARBA" id="ARBA00045696"/>
    </source>
</evidence>
<dbReference type="EMBL" id="KV007509">
    <property type="protein sequence ID" value="KZV31368.1"/>
    <property type="molecule type" value="Genomic_DNA"/>
</dbReference>
<keyword evidence="9" id="KW-0833">Ubl conjugation pathway</keyword>
<comment type="subunit">
    <text evidence="13">Interacts with RANBPM.</text>
</comment>
<feature type="repeat" description="WD" evidence="14">
    <location>
        <begin position="267"/>
        <end position="300"/>
    </location>
</feature>
<evidence type="ECO:0000259" key="16">
    <source>
        <dbReference type="PROSITE" id="PS50897"/>
    </source>
</evidence>
<dbReference type="GO" id="GO:0005737">
    <property type="term" value="C:cytoplasm"/>
    <property type="evidence" value="ECO:0007669"/>
    <property type="project" value="UniProtKB-SubCell"/>
</dbReference>
<evidence type="ECO:0000256" key="8">
    <source>
        <dbReference type="ARBA" id="ARBA00022776"/>
    </source>
</evidence>
<accession>A0A2Z7BGV8</accession>
<keyword evidence="10" id="KW-0131">Cell cycle</keyword>
<dbReference type="InterPro" id="IPR006594">
    <property type="entry name" value="LisH"/>
</dbReference>
<evidence type="ECO:0000256" key="9">
    <source>
        <dbReference type="ARBA" id="ARBA00022786"/>
    </source>
</evidence>
<dbReference type="Pfam" id="PF12862">
    <property type="entry name" value="ANAPC5"/>
    <property type="match status" value="1"/>
</dbReference>
<evidence type="ECO:0000256" key="14">
    <source>
        <dbReference type="PROSITE-ProRule" id="PRU00221"/>
    </source>
</evidence>
<comment type="function">
    <text evidence="12">Component of the anaphase promoting complex/cyclosome (APC/C), a cell cycle-regulated E3 ubiquitin ligase that controls progression through mitosis and the G1 phase of the cell cycle. The APC/C complex acts by mediating ubiquitination and subsequent degradation of target proteins: it mainly mediates the formation of 'Lys-11'-linked polyubiquitin chains and, to a lower extent, the formation of 'Lys-48'- and 'Lys-63'-linked polyubiquitin chains. The APC/C complex catalyzes assembly of branched 'Lys-11'-/'Lys-48'-linked branched ubiquitin chains on target proteins.</text>
</comment>
<dbReference type="GO" id="GO:0045842">
    <property type="term" value="P:positive regulation of mitotic metaphase/anaphase transition"/>
    <property type="evidence" value="ECO:0007669"/>
    <property type="project" value="TreeGrafter"/>
</dbReference>
<evidence type="ECO:0000256" key="4">
    <source>
        <dbReference type="ARBA" id="ARBA00022490"/>
    </source>
</evidence>
<dbReference type="InterPro" id="IPR015943">
    <property type="entry name" value="WD40/YVTN_repeat-like_dom_sf"/>
</dbReference>
<keyword evidence="7" id="KW-0677">Repeat</keyword>
<organism evidence="17 18">
    <name type="scientific">Dorcoceras hygrometricum</name>
    <dbReference type="NCBI Taxonomy" id="472368"/>
    <lineage>
        <taxon>Eukaryota</taxon>
        <taxon>Viridiplantae</taxon>
        <taxon>Streptophyta</taxon>
        <taxon>Embryophyta</taxon>
        <taxon>Tracheophyta</taxon>
        <taxon>Spermatophyta</taxon>
        <taxon>Magnoliopsida</taxon>
        <taxon>eudicotyledons</taxon>
        <taxon>Gunneridae</taxon>
        <taxon>Pentapetalae</taxon>
        <taxon>asterids</taxon>
        <taxon>lamiids</taxon>
        <taxon>Lamiales</taxon>
        <taxon>Gesneriaceae</taxon>
        <taxon>Didymocarpoideae</taxon>
        <taxon>Trichosporeae</taxon>
        <taxon>Loxocarpinae</taxon>
        <taxon>Dorcoceras</taxon>
    </lineage>
</organism>
<dbReference type="Pfam" id="PF00400">
    <property type="entry name" value="WD40"/>
    <property type="match status" value="5"/>
</dbReference>
<evidence type="ECO:0000256" key="5">
    <source>
        <dbReference type="ARBA" id="ARBA00022574"/>
    </source>
</evidence>
<dbReference type="PROSITE" id="PS00678">
    <property type="entry name" value="WD_REPEATS_1"/>
    <property type="match status" value="2"/>
</dbReference>
<gene>
    <name evidence="17" type="ORF">F511_05472</name>
</gene>
<dbReference type="GO" id="GO:0005680">
    <property type="term" value="C:anaphase-promoting complex"/>
    <property type="evidence" value="ECO:0007669"/>
    <property type="project" value="InterPro"/>
</dbReference>
<protein>
    <recommendedName>
        <fullName evidence="3">Anaphase-promoting complex subunit 5</fullName>
    </recommendedName>
    <alternativeName>
        <fullName evidence="11">Cyclosome subunit 5</fullName>
    </alternativeName>
</protein>
<evidence type="ECO:0000256" key="11">
    <source>
        <dbReference type="ARBA" id="ARBA00031069"/>
    </source>
</evidence>
<keyword evidence="18" id="KW-1185">Reference proteome</keyword>
<dbReference type="OrthoDB" id="2504561at2759"/>
<dbReference type="FunFam" id="2.130.10.10:FF:000087">
    <property type="entry name" value="WD repeat-containing protein 26 homolog"/>
    <property type="match status" value="1"/>
</dbReference>
<dbReference type="SUPFAM" id="SSF50978">
    <property type="entry name" value="WD40 repeat-like"/>
    <property type="match status" value="1"/>
</dbReference>
<feature type="region of interest" description="Disordered" evidence="15">
    <location>
        <begin position="1"/>
        <end position="22"/>
    </location>
</feature>
<evidence type="ECO:0000256" key="6">
    <source>
        <dbReference type="ARBA" id="ARBA00022618"/>
    </source>
</evidence>
<dbReference type="GO" id="GO:0051301">
    <property type="term" value="P:cell division"/>
    <property type="evidence" value="ECO:0007669"/>
    <property type="project" value="UniProtKB-KW"/>
</dbReference>
<dbReference type="InterPro" id="IPR011990">
    <property type="entry name" value="TPR-like_helical_dom_sf"/>
</dbReference>
<evidence type="ECO:0000313" key="18">
    <source>
        <dbReference type="Proteomes" id="UP000250235"/>
    </source>
</evidence>
<comment type="similarity">
    <text evidence="2">Belongs to the APC5 family.</text>
</comment>
<reference evidence="17 18" key="1">
    <citation type="journal article" date="2015" name="Proc. Natl. Acad. Sci. U.S.A.">
        <title>The resurrection genome of Boea hygrometrica: A blueprint for survival of dehydration.</title>
        <authorList>
            <person name="Xiao L."/>
            <person name="Yang G."/>
            <person name="Zhang L."/>
            <person name="Yang X."/>
            <person name="Zhao S."/>
            <person name="Ji Z."/>
            <person name="Zhou Q."/>
            <person name="Hu M."/>
            <person name="Wang Y."/>
            <person name="Chen M."/>
            <person name="Xu Y."/>
            <person name="Jin H."/>
            <person name="Xiao X."/>
            <person name="Hu G."/>
            <person name="Bao F."/>
            <person name="Hu Y."/>
            <person name="Wan P."/>
            <person name="Li L."/>
            <person name="Deng X."/>
            <person name="Kuang T."/>
            <person name="Xiang C."/>
            <person name="Zhu J.K."/>
            <person name="Oliver M.J."/>
            <person name="He Y."/>
        </authorList>
    </citation>
    <scope>NUCLEOTIDE SEQUENCE [LARGE SCALE GENOMIC DNA]</scope>
    <source>
        <strain evidence="18">cv. XS01</strain>
    </source>
</reference>
<feature type="repeat" description="WD" evidence="14">
    <location>
        <begin position="312"/>
        <end position="353"/>
    </location>
</feature>
<feature type="domain" description="CTLH" evidence="16">
    <location>
        <begin position="104"/>
        <end position="152"/>
    </location>
</feature>
<evidence type="ECO:0000256" key="10">
    <source>
        <dbReference type="ARBA" id="ARBA00023306"/>
    </source>
</evidence>
<dbReference type="PROSITE" id="PS50896">
    <property type="entry name" value="LISH"/>
    <property type="match status" value="1"/>
</dbReference>
<sequence length="1458" mass="161670">MGGVEDDEPPSKRVKASSAKLGGLSNGVSFRDQASYSLSCSMARPIESEGDDEVIGSKGIVKKVELVRIIAEALYSLGYTKTGAHLEEESGIPLHSTVVDLFMQQILDGKWDESVATLHEIGLADETIIKLASFVIMEQKFFELMNGDKVMDALKTLRTEIAPLCVNDERVRELSSSILFPSLHLFDGTSGQESRLKSRKKLLEELQKLLPPTVMIPEKRLVHLVEQALDLQRDACRYHNSSVGEMSLLTDHQCGRNQIPSQTLQILHEHSDEVWFLQFSHDGKYLASSSSDALVIVWEVAVDGRVIIKHRLSGHDKPVSYMSWSPDDSQLLTCGSEESVRRWNIATGECIHIYEKTGLGLISCGWAPDGKCIFSGVTDKSISMWDLEGKEIECWKGQRTIRISDLGITTDRKELISVCKETTILLCGWESKLDKFIEEDQTIISFSLSEDGKFLLVSLMNQELHLWNIDGRAKLVAKYKGHKRTRFVVRACFGGLAQAFIASGSEDSQIYIWHRSSGELILTLAGHSGAVNCVSWNPTNPHMLASASDDGTIRIWGLHQVYAPPSQISIPFPFSSVSQHNCLGIFLLSLTKACDSIFEPTLDELTLQLKEIGGVLNHWLSDHLTRRLSSLASPDDLFNFFTDMRGILGGCDSNLMDDDQIMLDPNSIIGMFVRRCLLSFNQMSFEGVCHLLSNIGAYLKEALSGYPPDELSQLDDSVNIPNTAVEFRNMELENLVFGKVGDDFVENKMGTSTIPFHNHVPKASSDFVGDSDFTLRGLENIDVAMEASHAASTSGDKARGSGSCSGSFLRTIWQVQGYLHEQSDAIEKHGSSFPLNSFESLLKKLQKSASELHRVHYLRYLNNFYHDDYPGALENLHRYFDYSAGTEGVDPVPFSSASSSFGRYEIALLCLGMMHFHFGHPKQALEVLTEAVRVSQQYSDDTCLAYTLAAISNILSEIGISKTSGIVGTSYWPVSGLGASVSVQEQLYVLLRRSLKRAESLNLKRLVASIHLEIAKYDITHVQRPLLSFGPKASMQLRTNPANVYKELQLSSRLIYEFGDESSVMTTEGHFCTEWLKNLKRPIGSLIFSQENAASSNSNALEFLTLSSSIPGSVLQLLGSSYLVRATSWEMYGSAPQARVNTLVFATWFDDYSSLADGALAYSKLIQYLAVHKGYKEAFAALKIAEEKFFCVSKSRIQLVKLQLLHECALHRGHLKLAQQLCDELGVLSSSVTGVDMELKAEAILRHARTLLAATQYSQAATVGNSLFRMCYKFNMQVKNANVLLLLAEIHKRSGNVVLGVPYALACLSFCQSFNLDLLKATATLTLAELWLSLGSHHAKKALALLHDSFPMLLGHGGLELRARAFITEARCLLSDSSFSVSDNPGMVLEPLKQASEELELLEYHELASEAFHLMAIVYDKLGLFEDREKAASSFKKHTLACENSQEIGCLLFSMLQT</sequence>
<keyword evidence="5 14" id="KW-0853">WD repeat</keyword>
<dbReference type="SMART" id="SM00320">
    <property type="entry name" value="WD40"/>
    <property type="match status" value="6"/>
</dbReference>
<dbReference type="InterPro" id="IPR037679">
    <property type="entry name" value="Apc5"/>
</dbReference>
<dbReference type="UniPathway" id="UPA00143"/>
<feature type="repeat" description="WD" evidence="14">
    <location>
        <begin position="366"/>
        <end position="388"/>
    </location>
</feature>
<dbReference type="Proteomes" id="UP000250235">
    <property type="component" value="Unassembled WGS sequence"/>
</dbReference>
<dbReference type="InterPro" id="IPR026000">
    <property type="entry name" value="Apc5_dom"/>
</dbReference>
<name>A0A2Z7BGV8_9LAMI</name>
<dbReference type="PROSITE" id="PS50897">
    <property type="entry name" value="CTLH"/>
    <property type="match status" value="1"/>
</dbReference>
<evidence type="ECO:0000256" key="1">
    <source>
        <dbReference type="ARBA" id="ARBA00004496"/>
    </source>
</evidence>
<dbReference type="InterPro" id="IPR036322">
    <property type="entry name" value="WD40_repeat_dom_sf"/>
</dbReference>
<dbReference type="PROSITE" id="PS50082">
    <property type="entry name" value="WD_REPEATS_2"/>
    <property type="match status" value="5"/>
</dbReference>
<evidence type="ECO:0000256" key="2">
    <source>
        <dbReference type="ARBA" id="ARBA00007450"/>
    </source>
</evidence>
<dbReference type="PANTHER" id="PTHR12830:SF9">
    <property type="entry name" value="ANAPHASE-PROMOTING COMPLEX SUBUNIT 5"/>
    <property type="match status" value="1"/>
</dbReference>
<comment type="subcellular location">
    <subcellularLocation>
        <location evidence="1">Cytoplasm</location>
    </subcellularLocation>
</comment>
<dbReference type="InterPro" id="IPR006595">
    <property type="entry name" value="CTLH_C"/>
</dbReference>
<dbReference type="InterPro" id="IPR019775">
    <property type="entry name" value="WD40_repeat_CS"/>
</dbReference>
<keyword evidence="6" id="KW-0132">Cell division</keyword>
<dbReference type="Gene3D" id="2.130.10.10">
    <property type="entry name" value="YVTN repeat-like/Quinoprotein amine dehydrogenase"/>
    <property type="match status" value="2"/>
</dbReference>
<keyword evidence="4" id="KW-0963">Cytoplasm</keyword>